<gene>
    <name evidence="10" type="ORF">EG68_03353</name>
</gene>
<comment type="subcellular location">
    <subcellularLocation>
        <location evidence="1 7">Nucleus</location>
    </subcellularLocation>
</comment>
<dbReference type="SUPFAM" id="SSF52540">
    <property type="entry name" value="P-loop containing nucleoside triphosphate hydrolases"/>
    <property type="match status" value="1"/>
</dbReference>
<evidence type="ECO:0000313" key="11">
    <source>
        <dbReference type="Proteomes" id="UP000822476"/>
    </source>
</evidence>
<evidence type="ECO:0000313" key="10">
    <source>
        <dbReference type="EMBL" id="KAF7259461.1"/>
    </source>
</evidence>
<dbReference type="InterPro" id="IPR049945">
    <property type="entry name" value="AAA_22"/>
</dbReference>
<dbReference type="Gene3D" id="3.40.50.300">
    <property type="entry name" value="P-loop containing nucleotide triphosphate hydrolases"/>
    <property type="match status" value="1"/>
</dbReference>
<dbReference type="Pfam" id="PF09079">
    <property type="entry name" value="WHD_Cdc6"/>
    <property type="match status" value="1"/>
</dbReference>
<feature type="compositionally biased region" description="Low complexity" evidence="8">
    <location>
        <begin position="107"/>
        <end position="120"/>
    </location>
</feature>
<dbReference type="PANTHER" id="PTHR10763">
    <property type="entry name" value="CELL DIVISION CONTROL PROTEIN 6-RELATED"/>
    <property type="match status" value="1"/>
</dbReference>
<dbReference type="CDD" id="cd00009">
    <property type="entry name" value="AAA"/>
    <property type="match status" value="1"/>
</dbReference>
<evidence type="ECO:0000256" key="7">
    <source>
        <dbReference type="PIRNR" id="PIRNR001767"/>
    </source>
</evidence>
<keyword evidence="3" id="KW-0132">Cell division</keyword>
<protein>
    <recommendedName>
        <fullName evidence="7">Cell division control protein</fullName>
    </recommendedName>
</protein>
<comment type="similarity">
    <text evidence="2 7">Belongs to the CDC6/cdc18 family.</text>
</comment>
<dbReference type="OrthoDB" id="1926878at2759"/>
<dbReference type="GO" id="GO:0051301">
    <property type="term" value="P:cell division"/>
    <property type="evidence" value="ECO:0007669"/>
    <property type="project" value="UniProtKB-UniRule"/>
</dbReference>
<dbReference type="EMBL" id="JTDE01001192">
    <property type="protein sequence ID" value="KAF7259461.1"/>
    <property type="molecule type" value="Genomic_DNA"/>
</dbReference>
<dbReference type="InterPro" id="IPR016314">
    <property type="entry name" value="Cdc6/18"/>
</dbReference>
<evidence type="ECO:0000256" key="5">
    <source>
        <dbReference type="ARBA" id="ARBA00023242"/>
    </source>
</evidence>
<dbReference type="SUPFAM" id="SSF46785">
    <property type="entry name" value="Winged helix' DNA-binding domain"/>
    <property type="match status" value="1"/>
</dbReference>
<evidence type="ECO:0000256" key="4">
    <source>
        <dbReference type="ARBA" id="ARBA00022705"/>
    </source>
</evidence>
<feature type="domain" description="AAA+ ATPase" evidence="9">
    <location>
        <begin position="159"/>
        <end position="302"/>
    </location>
</feature>
<sequence>MPFSISNGKEDNLSSKRLMRRRSWKLDLIRLLLMLRVRRSTIKNNSDGSDLAAGRVLRASTRRTCFTESKQVLESSASRKSMKQKGKSARCARSPMRTTSASFLNDTSSQTNPNSSNSCQPTSLSACVLLTGRTELLIGRQRERSFIRDFIDKSLNRQHGGGLYISGAPGTGKTAVVLNEVSYLQSTNPSCKVISINCMHLGSASELFGQMFQSLSPRTHGKENRGNVSATTVEAALNRFPDTSTCLLILDEVDQLSSKSQDVLYRIFGWPSTLSCRVIVIGIANALDLTERLLPRLQGKAHQPEHLAFPPYSRSELTEIVSARLSVPGSDSNNIVTPLDPLAIQLCARKISASTGDVRTALNICHRAIDIAAQEARFMQKKSKTDAIDAIPYAQPNLRHISIALRESQGTSSVGVHIAPSGPPVASTVNTTTTDLPLHHKLILASAYLLRKHKNVREISFGQLYETYSFICSNRRLGGLEESELSTVCDLLDSRGYVHFTASKSASNNKLDTPARFRRIRLRLDDRSVELLLADDILFSSILHLNLPG</sequence>
<organism evidence="10 11">
    <name type="scientific">Paragonimus skrjabini miyazakii</name>
    <dbReference type="NCBI Taxonomy" id="59628"/>
    <lineage>
        <taxon>Eukaryota</taxon>
        <taxon>Metazoa</taxon>
        <taxon>Spiralia</taxon>
        <taxon>Lophotrochozoa</taxon>
        <taxon>Platyhelminthes</taxon>
        <taxon>Trematoda</taxon>
        <taxon>Digenea</taxon>
        <taxon>Plagiorchiida</taxon>
        <taxon>Troglotremata</taxon>
        <taxon>Troglotrematidae</taxon>
        <taxon>Paragonimus</taxon>
    </lineage>
</organism>
<dbReference type="AlphaFoldDB" id="A0A8S9Z2R5"/>
<name>A0A8S9Z2R5_9TREM</name>
<feature type="compositionally biased region" description="Basic residues" evidence="8">
    <location>
        <begin position="80"/>
        <end position="90"/>
    </location>
</feature>
<accession>A0A8S9Z2R5</accession>
<dbReference type="Pfam" id="PF13401">
    <property type="entry name" value="AAA_22"/>
    <property type="match status" value="1"/>
</dbReference>
<comment type="caution">
    <text evidence="10">The sequence shown here is derived from an EMBL/GenBank/DDBJ whole genome shotgun (WGS) entry which is preliminary data.</text>
</comment>
<dbReference type="PIRSF" id="PIRSF001767">
    <property type="entry name" value="Cdc6"/>
    <property type="match status" value="1"/>
</dbReference>
<evidence type="ECO:0000256" key="3">
    <source>
        <dbReference type="ARBA" id="ARBA00022618"/>
    </source>
</evidence>
<proteinExistence type="inferred from homology"/>
<dbReference type="GO" id="GO:0016887">
    <property type="term" value="F:ATP hydrolysis activity"/>
    <property type="evidence" value="ECO:0007669"/>
    <property type="project" value="InterPro"/>
</dbReference>
<dbReference type="GO" id="GO:0006270">
    <property type="term" value="P:DNA replication initiation"/>
    <property type="evidence" value="ECO:0007669"/>
    <property type="project" value="UniProtKB-UniRule"/>
</dbReference>
<dbReference type="GO" id="GO:0003688">
    <property type="term" value="F:DNA replication origin binding"/>
    <property type="evidence" value="ECO:0007669"/>
    <property type="project" value="TreeGrafter"/>
</dbReference>
<keyword evidence="11" id="KW-1185">Reference proteome</keyword>
<keyword evidence="4" id="KW-0235">DNA replication</keyword>
<evidence type="ECO:0000256" key="1">
    <source>
        <dbReference type="ARBA" id="ARBA00004123"/>
    </source>
</evidence>
<dbReference type="Proteomes" id="UP000822476">
    <property type="component" value="Unassembled WGS sequence"/>
</dbReference>
<dbReference type="Gene3D" id="1.10.10.10">
    <property type="entry name" value="Winged helix-like DNA-binding domain superfamily/Winged helix DNA-binding domain"/>
    <property type="match status" value="1"/>
</dbReference>
<dbReference type="InterPro" id="IPR054425">
    <property type="entry name" value="Cdc6_ORC1-like_ATPase_lid"/>
</dbReference>
<evidence type="ECO:0000256" key="6">
    <source>
        <dbReference type="ARBA" id="ARBA00023306"/>
    </source>
</evidence>
<dbReference type="InterPro" id="IPR027417">
    <property type="entry name" value="P-loop_NTPase"/>
</dbReference>
<dbReference type="InterPro" id="IPR036390">
    <property type="entry name" value="WH_DNA-bd_sf"/>
</dbReference>
<keyword evidence="5 7" id="KW-0539">Nucleus</keyword>
<evidence type="ECO:0000256" key="8">
    <source>
        <dbReference type="SAM" id="MobiDB-lite"/>
    </source>
</evidence>
<evidence type="ECO:0000256" key="2">
    <source>
        <dbReference type="ARBA" id="ARBA00006184"/>
    </source>
</evidence>
<dbReference type="InterPro" id="IPR036388">
    <property type="entry name" value="WH-like_DNA-bd_sf"/>
</dbReference>
<comment type="function">
    <text evidence="7">Involved in the initiation of DNA replication. Also participates in checkpoint controls that ensure DNA replication is completed before mitosis is initiated.</text>
</comment>
<dbReference type="InterPro" id="IPR003593">
    <property type="entry name" value="AAA+_ATPase"/>
</dbReference>
<reference evidence="10" key="1">
    <citation type="submission" date="2019-07" db="EMBL/GenBank/DDBJ databases">
        <title>Annotation for the trematode Paragonimus miyazaki's.</title>
        <authorList>
            <person name="Choi Y.-J."/>
        </authorList>
    </citation>
    <scope>NUCLEOTIDE SEQUENCE</scope>
    <source>
        <strain evidence="10">Japan</strain>
    </source>
</reference>
<dbReference type="GO" id="GO:0005634">
    <property type="term" value="C:nucleus"/>
    <property type="evidence" value="ECO:0007669"/>
    <property type="project" value="UniProtKB-SubCell"/>
</dbReference>
<dbReference type="Pfam" id="PF22606">
    <property type="entry name" value="Cdc6-ORC-like_ATPase_lid"/>
    <property type="match status" value="1"/>
</dbReference>
<dbReference type="InterPro" id="IPR050311">
    <property type="entry name" value="ORC1/CDC6"/>
</dbReference>
<dbReference type="PANTHER" id="PTHR10763:SF26">
    <property type="entry name" value="CELL DIVISION CONTROL PROTEIN 6 HOMOLOG"/>
    <property type="match status" value="1"/>
</dbReference>
<feature type="compositionally biased region" description="Polar residues" evidence="8">
    <location>
        <begin position="96"/>
        <end position="106"/>
    </location>
</feature>
<dbReference type="GO" id="GO:0033314">
    <property type="term" value="P:mitotic DNA replication checkpoint signaling"/>
    <property type="evidence" value="ECO:0007669"/>
    <property type="project" value="TreeGrafter"/>
</dbReference>
<keyword evidence="6" id="KW-0131">Cell cycle</keyword>
<evidence type="ECO:0000259" key="9">
    <source>
        <dbReference type="SMART" id="SM00382"/>
    </source>
</evidence>
<dbReference type="Gene3D" id="1.10.8.60">
    <property type="match status" value="1"/>
</dbReference>
<feature type="region of interest" description="Disordered" evidence="8">
    <location>
        <begin position="70"/>
        <end position="120"/>
    </location>
</feature>
<feature type="compositionally biased region" description="Polar residues" evidence="8">
    <location>
        <begin position="70"/>
        <end position="79"/>
    </location>
</feature>
<dbReference type="SMART" id="SM00382">
    <property type="entry name" value="AAA"/>
    <property type="match status" value="1"/>
</dbReference>
<dbReference type="InterPro" id="IPR015163">
    <property type="entry name" value="Cdc6_C"/>
</dbReference>